<keyword evidence="9" id="KW-1185">Reference proteome</keyword>
<organism evidence="8 9">
    <name type="scientific">Cyprinus carpio carpio</name>
    <dbReference type="NCBI Taxonomy" id="630221"/>
    <lineage>
        <taxon>Eukaryota</taxon>
        <taxon>Metazoa</taxon>
        <taxon>Chordata</taxon>
        <taxon>Craniata</taxon>
        <taxon>Vertebrata</taxon>
        <taxon>Euteleostomi</taxon>
        <taxon>Actinopterygii</taxon>
        <taxon>Neopterygii</taxon>
        <taxon>Teleostei</taxon>
        <taxon>Ostariophysi</taxon>
        <taxon>Cypriniformes</taxon>
        <taxon>Cyprinidae</taxon>
        <taxon>Cyprininae</taxon>
        <taxon>Cyprinus</taxon>
    </lineage>
</organism>
<dbReference type="GeneTree" id="ENSGT01030000235105"/>
<dbReference type="FunFam" id="2.40.50.40:FF:000012">
    <property type="entry name" value="C-C motif chemokine"/>
    <property type="match status" value="1"/>
</dbReference>
<reference evidence="8" key="2">
    <citation type="submission" date="2025-09" db="UniProtKB">
        <authorList>
            <consortium name="Ensembl"/>
        </authorList>
    </citation>
    <scope>IDENTIFICATION</scope>
</reference>
<dbReference type="SMART" id="SM00199">
    <property type="entry name" value="SCY"/>
    <property type="match status" value="1"/>
</dbReference>
<keyword evidence="2" id="KW-0145">Chemotaxis</keyword>
<dbReference type="GO" id="GO:0006954">
    <property type="term" value="P:inflammatory response"/>
    <property type="evidence" value="ECO:0007669"/>
    <property type="project" value="UniProtKB-KW"/>
</dbReference>
<dbReference type="Ensembl" id="ENSCCRT00000053141.2">
    <property type="protein sequence ID" value="ENSCCRP00000049052.1"/>
    <property type="gene ID" value="ENSCCRG00000026157.2"/>
</dbReference>
<evidence type="ECO:0000256" key="6">
    <source>
        <dbReference type="ARBA" id="ARBA00023157"/>
    </source>
</evidence>
<dbReference type="Gene3D" id="2.40.50.40">
    <property type="match status" value="1"/>
</dbReference>
<dbReference type="InterPro" id="IPR001811">
    <property type="entry name" value="Chemokine_IL8-like_dom"/>
</dbReference>
<evidence type="ECO:0000256" key="5">
    <source>
        <dbReference type="ARBA" id="ARBA00022729"/>
    </source>
</evidence>
<evidence type="ECO:0000256" key="7">
    <source>
        <dbReference type="ARBA" id="ARBA00023198"/>
    </source>
</evidence>
<dbReference type="InterPro" id="IPR036048">
    <property type="entry name" value="Interleukin_8-like_sf"/>
</dbReference>
<dbReference type="GO" id="GO:0005615">
    <property type="term" value="C:extracellular space"/>
    <property type="evidence" value="ECO:0007669"/>
    <property type="project" value="UniProtKB-KW"/>
</dbReference>
<dbReference type="OMA" id="ECARTAC"/>
<proteinExistence type="predicted"/>
<evidence type="ECO:0000256" key="3">
    <source>
        <dbReference type="ARBA" id="ARBA00022514"/>
    </source>
</evidence>
<sequence>MRCVMSLLTITLISSILLSLFPQTPAAYGPLNYACCVKYTRNPLPFGVIKGFIEQSSREVCRIDAIIFFTKNKKKVCASVEDQWVRAALAHLRSKITKLTEKRAPRLTTAAGLKRMIHTTTKTP</sequence>
<reference evidence="8" key="1">
    <citation type="submission" date="2025-08" db="UniProtKB">
        <authorList>
            <consortium name="Ensembl"/>
        </authorList>
    </citation>
    <scope>IDENTIFICATION</scope>
</reference>
<evidence type="ECO:0000256" key="1">
    <source>
        <dbReference type="ARBA" id="ARBA00004613"/>
    </source>
</evidence>
<evidence type="ECO:0000313" key="8">
    <source>
        <dbReference type="Ensembl" id="ENSCCRP00000049052.1"/>
    </source>
</evidence>
<name>A0A8C1HGM6_CYPCA</name>
<dbReference type="GO" id="GO:0008009">
    <property type="term" value="F:chemokine activity"/>
    <property type="evidence" value="ECO:0007669"/>
    <property type="project" value="InterPro"/>
</dbReference>
<comment type="subcellular location">
    <subcellularLocation>
        <location evidence="1">Secreted</location>
    </subcellularLocation>
</comment>
<dbReference type="SUPFAM" id="SSF54117">
    <property type="entry name" value="Interleukin 8-like chemokines"/>
    <property type="match status" value="1"/>
</dbReference>
<keyword evidence="3" id="KW-0202">Cytokine</keyword>
<evidence type="ECO:0000256" key="4">
    <source>
        <dbReference type="ARBA" id="ARBA00022525"/>
    </source>
</evidence>
<dbReference type="Proteomes" id="UP001108240">
    <property type="component" value="Unplaced"/>
</dbReference>
<keyword evidence="6" id="KW-1015">Disulfide bond</keyword>
<dbReference type="PANTHER" id="PTHR12015">
    <property type="entry name" value="SMALL INDUCIBLE CYTOKINE A"/>
    <property type="match status" value="1"/>
</dbReference>
<dbReference type="InterPro" id="IPR039809">
    <property type="entry name" value="Chemokine_b/g/d"/>
</dbReference>
<keyword evidence="7" id="KW-0395">Inflammatory response</keyword>
<evidence type="ECO:0000256" key="2">
    <source>
        <dbReference type="ARBA" id="ARBA00022500"/>
    </source>
</evidence>
<evidence type="ECO:0000313" key="9">
    <source>
        <dbReference type="Proteomes" id="UP001108240"/>
    </source>
</evidence>
<dbReference type="Pfam" id="PF00048">
    <property type="entry name" value="IL8"/>
    <property type="match status" value="1"/>
</dbReference>
<dbReference type="PANTHER" id="PTHR12015:SF108">
    <property type="entry name" value="C-C MOTIF CHEMOKINE 20"/>
    <property type="match status" value="1"/>
</dbReference>
<dbReference type="GO" id="GO:0006955">
    <property type="term" value="P:immune response"/>
    <property type="evidence" value="ECO:0007669"/>
    <property type="project" value="InterPro"/>
</dbReference>
<keyword evidence="5" id="KW-0732">Signal</keyword>
<accession>A0A8C1HGM6</accession>
<dbReference type="AlphaFoldDB" id="A0A8C1HGM6"/>
<protein>
    <submittedName>
        <fullName evidence="8">Uncharacterized protein</fullName>
    </submittedName>
</protein>
<keyword evidence="4" id="KW-0964">Secreted</keyword>